<feature type="transmembrane region" description="Helical" evidence="8">
    <location>
        <begin position="267"/>
        <end position="292"/>
    </location>
</feature>
<feature type="transmembrane region" description="Helical" evidence="8">
    <location>
        <begin position="213"/>
        <end position="236"/>
    </location>
</feature>
<proteinExistence type="inferred from homology"/>
<reference evidence="9" key="2">
    <citation type="journal article" date="2021" name="PeerJ">
        <title>Extensive microbial diversity within the chicken gut microbiome revealed by metagenomics and culture.</title>
        <authorList>
            <person name="Gilroy R."/>
            <person name="Ravi A."/>
            <person name="Getino M."/>
            <person name="Pursley I."/>
            <person name="Horton D.L."/>
            <person name="Alikhan N.F."/>
            <person name="Baker D."/>
            <person name="Gharbi K."/>
            <person name="Hall N."/>
            <person name="Watson M."/>
            <person name="Adriaenssens E.M."/>
            <person name="Foster-Nyarko E."/>
            <person name="Jarju S."/>
            <person name="Secka A."/>
            <person name="Antonio M."/>
            <person name="Oren A."/>
            <person name="Chaudhuri R.R."/>
            <person name="La Ragione R."/>
            <person name="Hildebrand F."/>
            <person name="Pallen M.J."/>
        </authorList>
    </citation>
    <scope>NUCLEOTIDE SEQUENCE</scope>
    <source>
        <strain evidence="9">11300</strain>
    </source>
</reference>
<name>A0A9D1I2D1_9FIRM</name>
<keyword evidence="7 8" id="KW-0472">Membrane</keyword>
<evidence type="ECO:0000256" key="1">
    <source>
        <dbReference type="ARBA" id="ARBA00004651"/>
    </source>
</evidence>
<sequence>MENFFLELAQAAGQVAAVVFKALSPLITGLVLAYLFNRPVEWVRSKISGGSPDPLLTESPKGRGAALAITYTAVFIIILLFIYAFVILILGALPSGGVEETARRVYEYFSSSYNSIMSFISEHLPAHMAGDGQDPGAVLSKWLGDNFSMTRLVRAAAGVAGSLVSFFVGLVASVYLLKDKEFFLSLWQKFLFMILKQKPHGIVNEVLGEINTVLITFVKGALVDSMIVALLYSAVLSLLQVRFAVVIGLLGGILNIIPYFGPFFSMIPAFLAALATGGLAQAVFSVLALLGIQQVDSNFIYPKVVGTSIGLHPLFVLLSVSIFGYFGGVAGMLLAVPAAGIIQVLVKKWAYGR</sequence>
<evidence type="ECO:0000313" key="9">
    <source>
        <dbReference type="EMBL" id="HIU26899.1"/>
    </source>
</evidence>
<reference evidence="9" key="1">
    <citation type="submission" date="2020-10" db="EMBL/GenBank/DDBJ databases">
        <authorList>
            <person name="Gilroy R."/>
        </authorList>
    </citation>
    <scope>NUCLEOTIDE SEQUENCE</scope>
    <source>
        <strain evidence="9">11300</strain>
    </source>
</reference>
<dbReference type="AlphaFoldDB" id="A0A9D1I2D1"/>
<keyword evidence="5 8" id="KW-0812">Transmembrane</keyword>
<dbReference type="GO" id="GO:0005886">
    <property type="term" value="C:plasma membrane"/>
    <property type="evidence" value="ECO:0007669"/>
    <property type="project" value="UniProtKB-SubCell"/>
</dbReference>
<dbReference type="PANTHER" id="PTHR21716:SF53">
    <property type="entry name" value="PERMEASE PERM-RELATED"/>
    <property type="match status" value="1"/>
</dbReference>
<keyword evidence="4" id="KW-1003">Cell membrane</keyword>
<evidence type="ECO:0000256" key="6">
    <source>
        <dbReference type="ARBA" id="ARBA00022989"/>
    </source>
</evidence>
<feature type="transmembrane region" description="Helical" evidence="8">
    <location>
        <begin position="65"/>
        <end position="93"/>
    </location>
</feature>
<protein>
    <submittedName>
        <fullName evidence="9">AI-2E family transporter</fullName>
    </submittedName>
</protein>
<dbReference type="InterPro" id="IPR002549">
    <property type="entry name" value="AI-2E-like"/>
</dbReference>
<comment type="caution">
    <text evidence="9">The sequence shown here is derived from an EMBL/GenBank/DDBJ whole genome shotgun (WGS) entry which is preliminary data.</text>
</comment>
<evidence type="ECO:0000313" key="10">
    <source>
        <dbReference type="Proteomes" id="UP000824091"/>
    </source>
</evidence>
<feature type="transmembrane region" description="Helical" evidence="8">
    <location>
        <begin position="155"/>
        <end position="177"/>
    </location>
</feature>
<evidence type="ECO:0000256" key="2">
    <source>
        <dbReference type="ARBA" id="ARBA00009773"/>
    </source>
</evidence>
<gene>
    <name evidence="9" type="ORF">IAD16_00780</name>
</gene>
<keyword evidence="3" id="KW-0813">Transport</keyword>
<feature type="transmembrane region" description="Helical" evidence="8">
    <location>
        <begin position="243"/>
        <end position="261"/>
    </location>
</feature>
<keyword evidence="6 8" id="KW-1133">Transmembrane helix</keyword>
<dbReference type="Pfam" id="PF01594">
    <property type="entry name" value="AI-2E_transport"/>
    <property type="match status" value="1"/>
</dbReference>
<dbReference type="PANTHER" id="PTHR21716">
    <property type="entry name" value="TRANSMEMBRANE PROTEIN"/>
    <property type="match status" value="1"/>
</dbReference>
<dbReference type="GO" id="GO:0055085">
    <property type="term" value="P:transmembrane transport"/>
    <property type="evidence" value="ECO:0007669"/>
    <property type="project" value="TreeGrafter"/>
</dbReference>
<feature type="transmembrane region" description="Helical" evidence="8">
    <location>
        <begin position="12"/>
        <end position="36"/>
    </location>
</feature>
<comment type="subcellular location">
    <subcellularLocation>
        <location evidence="1">Cell membrane</location>
        <topology evidence="1">Multi-pass membrane protein</topology>
    </subcellularLocation>
</comment>
<evidence type="ECO:0000256" key="7">
    <source>
        <dbReference type="ARBA" id="ARBA00023136"/>
    </source>
</evidence>
<dbReference type="EMBL" id="DVMO01000009">
    <property type="protein sequence ID" value="HIU26899.1"/>
    <property type="molecule type" value="Genomic_DNA"/>
</dbReference>
<comment type="similarity">
    <text evidence="2">Belongs to the autoinducer-2 exporter (AI-2E) (TC 2.A.86) family.</text>
</comment>
<evidence type="ECO:0000256" key="8">
    <source>
        <dbReference type="SAM" id="Phobius"/>
    </source>
</evidence>
<feature type="transmembrane region" description="Helical" evidence="8">
    <location>
        <begin position="329"/>
        <end position="346"/>
    </location>
</feature>
<dbReference type="Proteomes" id="UP000824091">
    <property type="component" value="Unassembled WGS sequence"/>
</dbReference>
<evidence type="ECO:0000256" key="4">
    <source>
        <dbReference type="ARBA" id="ARBA00022475"/>
    </source>
</evidence>
<organism evidence="9 10">
    <name type="scientific">Candidatus Fimisoma avicola</name>
    <dbReference type="NCBI Taxonomy" id="2840826"/>
    <lineage>
        <taxon>Bacteria</taxon>
        <taxon>Bacillati</taxon>
        <taxon>Bacillota</taxon>
        <taxon>Clostridia</taxon>
        <taxon>Eubacteriales</taxon>
        <taxon>Candidatus Fimisoma</taxon>
    </lineage>
</organism>
<accession>A0A9D1I2D1</accession>
<evidence type="ECO:0000256" key="5">
    <source>
        <dbReference type="ARBA" id="ARBA00022692"/>
    </source>
</evidence>
<evidence type="ECO:0000256" key="3">
    <source>
        <dbReference type="ARBA" id="ARBA00022448"/>
    </source>
</evidence>